<feature type="region of interest" description="Disordered" evidence="2">
    <location>
        <begin position="457"/>
        <end position="489"/>
    </location>
</feature>
<dbReference type="STRING" id="1210089.GCA_001613165_03926"/>
<evidence type="ECO:0000313" key="4">
    <source>
        <dbReference type="EMBL" id="RDI54556.1"/>
    </source>
</evidence>
<keyword evidence="5" id="KW-1185">Reference proteome</keyword>
<evidence type="ECO:0000256" key="1">
    <source>
        <dbReference type="ARBA" id="ARBA00010652"/>
    </source>
</evidence>
<evidence type="ECO:0000313" key="5">
    <source>
        <dbReference type="Proteomes" id="UP000255355"/>
    </source>
</evidence>
<dbReference type="AlphaFoldDB" id="A0A370HC91"/>
<dbReference type="EMBL" id="QQAZ01000002">
    <property type="protein sequence ID" value="RDI54556.1"/>
    <property type="molecule type" value="Genomic_DNA"/>
</dbReference>
<comment type="similarity">
    <text evidence="1">Belongs to the mycobacterial PPE family.</text>
</comment>
<protein>
    <submittedName>
        <fullName evidence="4">PPE family protein</fullName>
    </submittedName>
</protein>
<comment type="caution">
    <text evidence="4">The sequence shown here is derived from an EMBL/GenBank/DDBJ whole genome shotgun (WGS) entry which is preliminary data.</text>
</comment>
<feature type="region of interest" description="Disordered" evidence="2">
    <location>
        <begin position="253"/>
        <end position="289"/>
    </location>
</feature>
<accession>A0A370HC91</accession>
<dbReference type="RefSeq" id="WP_068021461.1">
    <property type="nucleotide sequence ID" value="NZ_QQAZ01000002.1"/>
</dbReference>
<sequence length="489" mass="49349">MALQVEPTDLAKVASTLAELANATGNARPSGWVLPAGSDPISADHVPKLNKQAADLFNGMSGLLNEVRRTAHKVGGAASEYTGADDEGARRIIGGGSDVLDNPVPEVGEPVFQQPPSFRMPAAGASVDPLQFAQQLRAGPGPGPAAKFAQDIRQYLGSPFQAALSSVDAAAQAMQNWVPVGADAAKHLNRHRDMLDQLGTALGKLAGGIDDYADAFGTAKAKHPTPEEIIAARKRLVKAMRSKDEVGIQEALAKTQEQNARSAETVAGYEGTVNGKNGQGQGSGGGGESDQIMQAIASMLPSMVSSLASAGMSGMGQEGLADSTEGLEEYGYDDYGLGDYGGGGGGGGSAGGASPIGDITSAMGSGSESVSVGPMSMVASSGSSAPAGAPRTPVIEPLSSSSAASAARGMGAGSPMMPYMPMSPGMGGGNAGGNDRNRVVAWHPDRLMYVDDTPHTEQVIGEKPTIAPSVTPPTPSPTNQAPNQSGGSA</sequence>
<organism evidence="4 5">
    <name type="scientific">Nocardia mexicana</name>
    <dbReference type="NCBI Taxonomy" id="279262"/>
    <lineage>
        <taxon>Bacteria</taxon>
        <taxon>Bacillati</taxon>
        <taxon>Actinomycetota</taxon>
        <taxon>Actinomycetes</taxon>
        <taxon>Mycobacteriales</taxon>
        <taxon>Nocardiaceae</taxon>
        <taxon>Nocardia</taxon>
    </lineage>
</organism>
<reference evidence="4 5" key="1">
    <citation type="submission" date="2018-07" db="EMBL/GenBank/DDBJ databases">
        <title>Genomic Encyclopedia of Type Strains, Phase IV (KMG-IV): sequencing the most valuable type-strain genomes for metagenomic binning, comparative biology and taxonomic classification.</title>
        <authorList>
            <person name="Goeker M."/>
        </authorList>
    </citation>
    <scope>NUCLEOTIDE SEQUENCE [LARGE SCALE GENOMIC DNA]</scope>
    <source>
        <strain evidence="4 5">DSM 44952</strain>
    </source>
</reference>
<dbReference type="Gene3D" id="1.20.1260.20">
    <property type="entry name" value="PPE superfamily"/>
    <property type="match status" value="1"/>
</dbReference>
<feature type="compositionally biased region" description="Polar residues" evidence="2">
    <location>
        <begin position="479"/>
        <end position="489"/>
    </location>
</feature>
<dbReference type="InterPro" id="IPR038332">
    <property type="entry name" value="PPE_sf"/>
</dbReference>
<dbReference type="SUPFAM" id="SSF140459">
    <property type="entry name" value="PE/PPE dimer-like"/>
    <property type="match status" value="1"/>
</dbReference>
<evidence type="ECO:0000259" key="3">
    <source>
        <dbReference type="Pfam" id="PF00823"/>
    </source>
</evidence>
<feature type="domain" description="PPE" evidence="3">
    <location>
        <begin position="134"/>
        <end position="264"/>
    </location>
</feature>
<evidence type="ECO:0000256" key="2">
    <source>
        <dbReference type="SAM" id="MobiDB-lite"/>
    </source>
</evidence>
<gene>
    <name evidence="4" type="ORF">DFR68_102684</name>
</gene>
<dbReference type="Pfam" id="PF00823">
    <property type="entry name" value="PPE"/>
    <property type="match status" value="1"/>
</dbReference>
<dbReference type="Proteomes" id="UP000255355">
    <property type="component" value="Unassembled WGS sequence"/>
</dbReference>
<feature type="compositionally biased region" description="Gly residues" evidence="2">
    <location>
        <begin position="277"/>
        <end position="288"/>
    </location>
</feature>
<dbReference type="OrthoDB" id="4531752at2"/>
<name>A0A370HC91_9NOCA</name>
<proteinExistence type="inferred from homology"/>
<dbReference type="InterPro" id="IPR000030">
    <property type="entry name" value="PPE_dom"/>
</dbReference>